<evidence type="ECO:0000313" key="1">
    <source>
        <dbReference type="EMBL" id="GAV73126.1"/>
    </source>
</evidence>
<protein>
    <submittedName>
        <fullName evidence="1">Uncharacterized protein</fullName>
    </submittedName>
</protein>
<name>A0A1Q3BYN6_CEPFO</name>
<dbReference type="PANTHER" id="PTHR35094">
    <property type="entry name" value="LEUCINE-RICH REPEAT EXTENSIN-LIKE PROTEIN 2"/>
    <property type="match status" value="1"/>
</dbReference>
<dbReference type="Proteomes" id="UP000187406">
    <property type="component" value="Unassembled WGS sequence"/>
</dbReference>
<dbReference type="PANTHER" id="PTHR35094:SF7">
    <property type="entry name" value="LEUCINE-RICH REPEAT EXTENSIN-LIKE PROTEIN 2"/>
    <property type="match status" value="1"/>
</dbReference>
<evidence type="ECO:0000313" key="2">
    <source>
        <dbReference type="Proteomes" id="UP000187406"/>
    </source>
</evidence>
<gene>
    <name evidence="1" type="ORF">CFOL_v3_16613</name>
</gene>
<proteinExistence type="predicted"/>
<comment type="caution">
    <text evidence="1">The sequence shown here is derived from an EMBL/GenBank/DDBJ whole genome shotgun (WGS) entry which is preliminary data.</text>
</comment>
<organism evidence="1 2">
    <name type="scientific">Cephalotus follicularis</name>
    <name type="common">Albany pitcher plant</name>
    <dbReference type="NCBI Taxonomy" id="3775"/>
    <lineage>
        <taxon>Eukaryota</taxon>
        <taxon>Viridiplantae</taxon>
        <taxon>Streptophyta</taxon>
        <taxon>Embryophyta</taxon>
        <taxon>Tracheophyta</taxon>
        <taxon>Spermatophyta</taxon>
        <taxon>Magnoliopsida</taxon>
        <taxon>eudicotyledons</taxon>
        <taxon>Gunneridae</taxon>
        <taxon>Pentapetalae</taxon>
        <taxon>rosids</taxon>
        <taxon>fabids</taxon>
        <taxon>Oxalidales</taxon>
        <taxon>Cephalotaceae</taxon>
        <taxon>Cephalotus</taxon>
    </lineage>
</organism>
<accession>A0A1Q3BYN6</accession>
<dbReference type="EMBL" id="BDDD01001076">
    <property type="protein sequence ID" value="GAV73126.1"/>
    <property type="molecule type" value="Genomic_DNA"/>
</dbReference>
<dbReference type="AlphaFoldDB" id="A0A1Q3BYN6"/>
<reference evidence="2" key="1">
    <citation type="submission" date="2016-04" db="EMBL/GenBank/DDBJ databases">
        <title>Cephalotus genome sequencing.</title>
        <authorList>
            <person name="Fukushima K."/>
            <person name="Hasebe M."/>
            <person name="Fang X."/>
        </authorList>
    </citation>
    <scope>NUCLEOTIDE SEQUENCE [LARGE SCALE GENOMIC DNA]</scope>
    <source>
        <strain evidence="2">cv. St1</strain>
    </source>
</reference>
<dbReference type="STRING" id="3775.A0A1Q3BYN6"/>
<sequence>MACSPLLFINYNIRSLSLSQDMIMLSPTHRWSIQTLLMMFHLFILSLKPIITCATFTSKLDQTLVPQEPDTGIKCGTSPCADPYPHLPCPPPPPPKNAYCAPCTLPPPPPRFIYVTGVPGNLYPSTDTNEWTFYSSARRNVETWLMFFVGYGVLGLFAI</sequence>
<dbReference type="InParanoid" id="A0A1Q3BYN6"/>
<dbReference type="OrthoDB" id="1302077at2759"/>
<keyword evidence="2" id="KW-1185">Reference proteome</keyword>